<dbReference type="GO" id="GO:0003735">
    <property type="term" value="F:structural constituent of ribosome"/>
    <property type="evidence" value="ECO:0007669"/>
    <property type="project" value="InterPro"/>
</dbReference>
<evidence type="ECO:0000313" key="3">
    <source>
        <dbReference type="Proteomes" id="UP000289738"/>
    </source>
</evidence>
<dbReference type="Proteomes" id="UP000289738">
    <property type="component" value="Chromosome B10"/>
</dbReference>
<dbReference type="AlphaFoldDB" id="A0A444X1Q3"/>
<evidence type="ECO:0000313" key="2">
    <source>
        <dbReference type="EMBL" id="RYQ83664.1"/>
    </source>
</evidence>
<evidence type="ECO:0000256" key="1">
    <source>
        <dbReference type="ARBA" id="ARBA00006242"/>
    </source>
</evidence>
<dbReference type="InterPro" id="IPR023591">
    <property type="entry name" value="Ribosomal_uS2_flav_dom_sf"/>
</dbReference>
<dbReference type="Gramene" id="arahy.Tifrunner.gnm2.ann2.Ah20g190500.1">
    <property type="protein sequence ID" value="arahy.Tifrunner.gnm2.ann2.Ah20g190500.1-CDS"/>
    <property type="gene ID" value="arahy.Tifrunner.gnm2.ann2.Ah20g190500"/>
</dbReference>
<proteinExistence type="inferred from homology"/>
<dbReference type="Pfam" id="PF00318">
    <property type="entry name" value="Ribosomal_S2"/>
    <property type="match status" value="1"/>
</dbReference>
<comment type="similarity">
    <text evidence="1">Belongs to the universal ribosomal protein uS2 family.</text>
</comment>
<dbReference type="Gene3D" id="3.40.50.10490">
    <property type="entry name" value="Glucose-6-phosphate isomerase like protein, domain 1"/>
    <property type="match status" value="1"/>
</dbReference>
<dbReference type="GO" id="GO:0006412">
    <property type="term" value="P:translation"/>
    <property type="evidence" value="ECO:0007669"/>
    <property type="project" value="InterPro"/>
</dbReference>
<dbReference type="EMBL" id="SDMP01000020">
    <property type="protein sequence ID" value="RYQ83664.1"/>
    <property type="molecule type" value="Genomic_DNA"/>
</dbReference>
<comment type="caution">
    <text evidence="2">The sequence shown here is derived from an EMBL/GenBank/DDBJ whole genome shotgun (WGS) entry which is preliminary data.</text>
</comment>
<organism evidence="2 3">
    <name type="scientific">Arachis hypogaea</name>
    <name type="common">Peanut</name>
    <dbReference type="NCBI Taxonomy" id="3818"/>
    <lineage>
        <taxon>Eukaryota</taxon>
        <taxon>Viridiplantae</taxon>
        <taxon>Streptophyta</taxon>
        <taxon>Embryophyta</taxon>
        <taxon>Tracheophyta</taxon>
        <taxon>Spermatophyta</taxon>
        <taxon>Magnoliopsida</taxon>
        <taxon>eudicotyledons</taxon>
        <taxon>Gunneridae</taxon>
        <taxon>Pentapetalae</taxon>
        <taxon>rosids</taxon>
        <taxon>fabids</taxon>
        <taxon>Fabales</taxon>
        <taxon>Fabaceae</taxon>
        <taxon>Papilionoideae</taxon>
        <taxon>50 kb inversion clade</taxon>
        <taxon>dalbergioids sensu lato</taxon>
        <taxon>Dalbergieae</taxon>
        <taxon>Pterocarpus clade</taxon>
        <taxon>Arachis</taxon>
    </lineage>
</organism>
<dbReference type="InterPro" id="IPR001865">
    <property type="entry name" value="Ribosomal_uS2"/>
</dbReference>
<name>A0A444X1Q3_ARAHY</name>
<accession>A0A444X1Q3</accession>
<dbReference type="STRING" id="3818.A0A444X1Q3"/>
<dbReference type="SMR" id="A0A444X1Q3"/>
<keyword evidence="3" id="KW-1185">Reference proteome</keyword>
<protein>
    <submittedName>
        <fullName evidence="2">Uncharacterized protein</fullName>
    </submittedName>
</protein>
<sequence>MNIVNLAWAALMYGEEVDFKVIAEPPLTPHFPFFPTICLIDTNCDPDLADLIPANDDAIASIWLILNKLVFVICEGRSSYIRNS</sequence>
<gene>
    <name evidence="2" type="ORF">Ahy_B10g102427</name>
</gene>
<dbReference type="GO" id="GO:0005840">
    <property type="term" value="C:ribosome"/>
    <property type="evidence" value="ECO:0007669"/>
    <property type="project" value="InterPro"/>
</dbReference>
<dbReference type="SUPFAM" id="SSF52313">
    <property type="entry name" value="Ribosomal protein S2"/>
    <property type="match status" value="1"/>
</dbReference>
<reference evidence="2 3" key="1">
    <citation type="submission" date="2019-01" db="EMBL/GenBank/DDBJ databases">
        <title>Sequencing of cultivated peanut Arachis hypogaea provides insights into genome evolution and oil improvement.</title>
        <authorList>
            <person name="Chen X."/>
        </authorList>
    </citation>
    <scope>NUCLEOTIDE SEQUENCE [LARGE SCALE GENOMIC DNA]</scope>
    <source>
        <strain evidence="3">cv. Fuhuasheng</strain>
        <tissue evidence="2">Leaves</tissue>
    </source>
</reference>